<gene>
    <name evidence="2" type="ORF">Pmani_009419</name>
</gene>
<dbReference type="Proteomes" id="UP001292094">
    <property type="component" value="Unassembled WGS sequence"/>
</dbReference>
<evidence type="ECO:0000256" key="1">
    <source>
        <dbReference type="SAM" id="MobiDB-lite"/>
    </source>
</evidence>
<name>A0AAE1Q4X1_9EUCA</name>
<accession>A0AAE1Q4X1</accession>
<protein>
    <submittedName>
        <fullName evidence="2">Uncharacterized protein</fullName>
    </submittedName>
</protein>
<reference evidence="2" key="1">
    <citation type="submission" date="2023-11" db="EMBL/GenBank/DDBJ databases">
        <title>Genome assemblies of two species of porcelain crab, Petrolisthes cinctipes and Petrolisthes manimaculis (Anomura: Porcellanidae).</title>
        <authorList>
            <person name="Angst P."/>
        </authorList>
    </citation>
    <scope>NUCLEOTIDE SEQUENCE</scope>
    <source>
        <strain evidence="2">PB745_02</strain>
        <tissue evidence="2">Gill</tissue>
    </source>
</reference>
<keyword evidence="3" id="KW-1185">Reference proteome</keyword>
<feature type="region of interest" description="Disordered" evidence="1">
    <location>
        <begin position="752"/>
        <end position="779"/>
    </location>
</feature>
<feature type="region of interest" description="Disordered" evidence="1">
    <location>
        <begin position="855"/>
        <end position="896"/>
    </location>
</feature>
<proteinExistence type="predicted"/>
<dbReference type="AlphaFoldDB" id="A0AAE1Q4X1"/>
<organism evidence="2 3">
    <name type="scientific">Petrolisthes manimaculis</name>
    <dbReference type="NCBI Taxonomy" id="1843537"/>
    <lineage>
        <taxon>Eukaryota</taxon>
        <taxon>Metazoa</taxon>
        <taxon>Ecdysozoa</taxon>
        <taxon>Arthropoda</taxon>
        <taxon>Crustacea</taxon>
        <taxon>Multicrustacea</taxon>
        <taxon>Malacostraca</taxon>
        <taxon>Eumalacostraca</taxon>
        <taxon>Eucarida</taxon>
        <taxon>Decapoda</taxon>
        <taxon>Pleocyemata</taxon>
        <taxon>Anomura</taxon>
        <taxon>Galatheoidea</taxon>
        <taxon>Porcellanidae</taxon>
        <taxon>Petrolisthes</taxon>
    </lineage>
</organism>
<comment type="caution">
    <text evidence="2">The sequence shown here is derived from an EMBL/GenBank/DDBJ whole genome shotgun (WGS) entry which is preliminary data.</text>
</comment>
<feature type="region of interest" description="Disordered" evidence="1">
    <location>
        <begin position="518"/>
        <end position="546"/>
    </location>
</feature>
<sequence length="944" mass="103015">MVRGNNNTSIEHVLNSVDRRRSNFKQDLRCFLSGCLNFSCEGNALLDDENVPCLKSSSPDSEPQDSVVPISCIVPATISAPVVSSSGLVSYTRPAETFLIHSNSLESQERENIICDMKKQICKSYSSFSSSPPLDVKCKAIQPPPTCSNYLTDVCEELTPLISKNKTQCEENTDIGRNEIACVIKKELSYNKILPFPVISKIISSHESSAGIHSVVEYDTNTNSHSVVVNYEQDIDNTVRSTTNARDTMILCNDLDSACQVVPLAFRPNLLPDGGSVPLVTGTANIATSDPGVMVSTSCKLNTLNISKSCPSQPASWPRRRPQSLRVALCYSDPDRLKSTAEITRDSSLKQNIDLSDIPANRQGSSRSKDDCEENSFLQMDTCLNSEDIKEKQDSLSISQMKSSTHGTGSILENLTDQALMQEDDKEKQIAIGGSTVDRENSNKIKTDIDVKKIQDSSSEEEILGRSLHPTNVLQIHKTWQQPHAGVESNQCVISSSDCSLLSPGSDKENNPVLLSVRPKVLNSGMSHSPKKKKTSPKRKHKSPRKMKLEILKDGLQGSIQSITKSEKENIKNNKTKNQDDDVWAVDDFLPVSKPSQSHYKNQGLHTLKQPLVEPVSPIPSALVDSTLKALLGKSTSSPCGEEMDSSMFTSTFSTDTGYETETNINSLTVDEISQSDGHNKPICRKVMQHQQPIRSKFIKEGSKCPDTFATPTLCSNIPSPVDHIASLTVKCDNAHNGGMCPEGSNAGNSSFSFPSKSTSNVNHLQCPEASSEVPNQLGEKTNTEELKRQLSLDVDDVVPSKSKANDKTLCLSEDKNSCLVNDASTKPESSDLMKCQDVDDSVVSEEKIDDKISSCPLNASTDSDPAVVPECQDTASGNNSVPSSPSSNPSPANTPSQELVEVKYMQLSLSIVLAIVLHAMQSISQFMLEVFLSTDHDDPWDKM</sequence>
<feature type="compositionally biased region" description="Basic residues" evidence="1">
    <location>
        <begin position="529"/>
        <end position="546"/>
    </location>
</feature>
<evidence type="ECO:0000313" key="3">
    <source>
        <dbReference type="Proteomes" id="UP001292094"/>
    </source>
</evidence>
<feature type="region of interest" description="Disordered" evidence="1">
    <location>
        <begin position="354"/>
        <end position="373"/>
    </location>
</feature>
<evidence type="ECO:0000313" key="2">
    <source>
        <dbReference type="EMBL" id="KAK4319634.1"/>
    </source>
</evidence>
<dbReference type="EMBL" id="JAWZYT010000734">
    <property type="protein sequence ID" value="KAK4319634.1"/>
    <property type="molecule type" value="Genomic_DNA"/>
</dbReference>
<feature type="compositionally biased region" description="Low complexity" evidence="1">
    <location>
        <begin position="877"/>
        <end position="896"/>
    </location>
</feature>